<feature type="region of interest" description="Disordered" evidence="1">
    <location>
        <begin position="62"/>
        <end position="94"/>
    </location>
</feature>
<keyword evidence="3" id="KW-1185">Reference proteome</keyword>
<feature type="compositionally biased region" description="Gly residues" evidence="1">
    <location>
        <begin position="64"/>
        <end position="89"/>
    </location>
</feature>
<name>A0A6P0HHL7_9ACTN</name>
<dbReference type="EMBL" id="JAAGXA010000001">
    <property type="protein sequence ID" value="NEN77125.1"/>
    <property type="molecule type" value="Genomic_DNA"/>
</dbReference>
<comment type="caution">
    <text evidence="2">The sequence shown here is derived from an EMBL/GenBank/DDBJ whole genome shotgun (WGS) entry which is preliminary data.</text>
</comment>
<dbReference type="AlphaFoldDB" id="A0A6P0HHL7"/>
<sequence length="214" mass="22321">MSDDKSVDDFDDFEKEPQPESAIAEVSVTGPGISIKRPVDEATMSDVIALLFGGALSAPEAPSGRGGLGTVGPGAGSAAGPSAGSGGGRSQQSLPWDRDLTLGEFITEVGARSFPQKICAAGYYLINFQGAESFARDEVRAALADAHEDMPANFSRDWANAASSHLIAAKQGEAGRFIIPRTGRTAVTSHFQEVPKRRAARKTAKKSSPNGDAE</sequence>
<reference evidence="2 3" key="1">
    <citation type="journal article" date="2014" name="Int. J. Syst. Evol. Microbiol.">
        <title>Nocardioides zeae sp. nov., isolated from the stem of Zea mays.</title>
        <authorList>
            <person name="Glaeser S.P."/>
            <person name="McInroy J.A."/>
            <person name="Busse H.J."/>
            <person name="Kampfer P."/>
        </authorList>
    </citation>
    <scope>NUCLEOTIDE SEQUENCE [LARGE SCALE GENOMIC DNA]</scope>
    <source>
        <strain evidence="2 3">JCM 30728</strain>
    </source>
</reference>
<organism evidence="2 3">
    <name type="scientific">Nocardioides zeae</name>
    <dbReference type="NCBI Taxonomy" id="1457234"/>
    <lineage>
        <taxon>Bacteria</taxon>
        <taxon>Bacillati</taxon>
        <taxon>Actinomycetota</taxon>
        <taxon>Actinomycetes</taxon>
        <taxon>Propionibacteriales</taxon>
        <taxon>Nocardioidaceae</taxon>
        <taxon>Nocardioides</taxon>
    </lineage>
</organism>
<dbReference type="Proteomes" id="UP000468687">
    <property type="component" value="Unassembled WGS sequence"/>
</dbReference>
<evidence type="ECO:0000256" key="1">
    <source>
        <dbReference type="SAM" id="MobiDB-lite"/>
    </source>
</evidence>
<evidence type="ECO:0000313" key="2">
    <source>
        <dbReference type="EMBL" id="NEN77125.1"/>
    </source>
</evidence>
<dbReference type="RefSeq" id="WP_163770451.1">
    <property type="nucleotide sequence ID" value="NZ_JAAGXA010000001.1"/>
</dbReference>
<proteinExistence type="predicted"/>
<protein>
    <submittedName>
        <fullName evidence="2">Uncharacterized protein</fullName>
    </submittedName>
</protein>
<feature type="region of interest" description="Disordered" evidence="1">
    <location>
        <begin position="1"/>
        <end position="27"/>
    </location>
</feature>
<evidence type="ECO:0000313" key="3">
    <source>
        <dbReference type="Proteomes" id="UP000468687"/>
    </source>
</evidence>
<accession>A0A6P0HHL7</accession>
<feature type="region of interest" description="Disordered" evidence="1">
    <location>
        <begin position="191"/>
        <end position="214"/>
    </location>
</feature>
<gene>
    <name evidence="2" type="ORF">G3T38_02415</name>
</gene>